<dbReference type="AlphaFoldDB" id="A0A2W7RM20"/>
<accession>A0A2W7RM20</accession>
<dbReference type="Proteomes" id="UP000248882">
    <property type="component" value="Unassembled WGS sequence"/>
</dbReference>
<proteinExistence type="predicted"/>
<comment type="caution">
    <text evidence="1">The sequence shown here is derived from an EMBL/GenBank/DDBJ whole genome shotgun (WGS) entry which is preliminary data.</text>
</comment>
<evidence type="ECO:0000313" key="2">
    <source>
        <dbReference type="Proteomes" id="UP000248882"/>
    </source>
</evidence>
<organism evidence="1 2">
    <name type="scientific">Algoriphagus chordae</name>
    <dbReference type="NCBI Taxonomy" id="237019"/>
    <lineage>
        <taxon>Bacteria</taxon>
        <taxon>Pseudomonadati</taxon>
        <taxon>Bacteroidota</taxon>
        <taxon>Cytophagia</taxon>
        <taxon>Cytophagales</taxon>
        <taxon>Cyclobacteriaceae</taxon>
        <taxon>Algoriphagus</taxon>
    </lineage>
</organism>
<dbReference type="RefSeq" id="WP_111316884.1">
    <property type="nucleotide sequence ID" value="NZ_QKZT01000003.1"/>
</dbReference>
<keyword evidence="2" id="KW-1185">Reference proteome</keyword>
<gene>
    <name evidence="1" type="ORF">LV85_00794</name>
</gene>
<reference evidence="1 2" key="1">
    <citation type="submission" date="2018-06" db="EMBL/GenBank/DDBJ databases">
        <title>Genomic Encyclopedia of Archaeal and Bacterial Type Strains, Phase II (KMG-II): from individual species to whole genera.</title>
        <authorList>
            <person name="Goeker M."/>
        </authorList>
    </citation>
    <scope>NUCLEOTIDE SEQUENCE [LARGE SCALE GENOMIC DNA]</scope>
    <source>
        <strain evidence="1 2">DSM 19830</strain>
    </source>
</reference>
<evidence type="ECO:0000313" key="1">
    <source>
        <dbReference type="EMBL" id="PZX55569.1"/>
    </source>
</evidence>
<dbReference type="OrthoDB" id="1495504at2"/>
<name>A0A2W7RM20_9BACT</name>
<protein>
    <submittedName>
        <fullName evidence="1">Uncharacterized protein</fullName>
    </submittedName>
</protein>
<dbReference type="EMBL" id="QKZT01000003">
    <property type="protein sequence ID" value="PZX55569.1"/>
    <property type="molecule type" value="Genomic_DNA"/>
</dbReference>
<sequence>MKYIFRVIEEGNPTQLEIGQDVLDVLIKISSYINTDFVASDFFTLGNTSHHALTQFLELLQDAQGQMKLENNKVLLTLKRDRFDKFDRDQYHLLKNVLWYGSNFGDDIPELESLHDDIYNMYGEIFP</sequence>